<dbReference type="KEGG" id="abp:AGABI1DRAFT134658"/>
<protein>
    <submittedName>
        <fullName evidence="2">Uncharacterized protein</fullName>
    </submittedName>
</protein>
<dbReference type="AlphaFoldDB" id="K5WRX3"/>
<reference evidence="3" key="1">
    <citation type="journal article" date="2012" name="Proc. Natl. Acad. Sci. U.S.A.">
        <title>Genome sequence of the button mushroom Agaricus bisporus reveals mechanisms governing adaptation to a humic-rich ecological niche.</title>
        <authorList>
            <person name="Morin E."/>
            <person name="Kohler A."/>
            <person name="Baker A.R."/>
            <person name="Foulongne-Oriol M."/>
            <person name="Lombard V."/>
            <person name="Nagy L.G."/>
            <person name="Ohm R.A."/>
            <person name="Patyshakuliyeva A."/>
            <person name="Brun A."/>
            <person name="Aerts A.L."/>
            <person name="Bailey A.M."/>
            <person name="Billette C."/>
            <person name="Coutinho P.M."/>
            <person name="Deakin G."/>
            <person name="Doddapaneni H."/>
            <person name="Floudas D."/>
            <person name="Grimwood J."/>
            <person name="Hilden K."/>
            <person name="Kuees U."/>
            <person name="LaButti K.M."/>
            <person name="Lapidus A."/>
            <person name="Lindquist E.A."/>
            <person name="Lucas S.M."/>
            <person name="Murat C."/>
            <person name="Riley R.W."/>
            <person name="Salamov A.A."/>
            <person name="Schmutz J."/>
            <person name="Subramanian V."/>
            <person name="Woesten H.A.B."/>
            <person name="Xu J."/>
            <person name="Eastwood D.C."/>
            <person name="Foster G.D."/>
            <person name="Sonnenberg A.S."/>
            <person name="Cullen D."/>
            <person name="de Vries R.P."/>
            <person name="Lundell T."/>
            <person name="Hibbett D.S."/>
            <person name="Henrissat B."/>
            <person name="Burton K.S."/>
            <person name="Kerrigan R.W."/>
            <person name="Challen M.P."/>
            <person name="Grigoriev I.V."/>
            <person name="Martin F."/>
        </authorList>
    </citation>
    <scope>NUCLEOTIDE SEQUENCE [LARGE SCALE GENOMIC DNA]</scope>
    <source>
        <strain evidence="3">JB137-S8 / ATCC MYA-4627 / FGSC 10392</strain>
    </source>
</reference>
<gene>
    <name evidence="2" type="ORF">AGABI1DRAFT_134658</name>
</gene>
<dbReference type="Proteomes" id="UP000008493">
    <property type="component" value="Unassembled WGS sequence"/>
</dbReference>
<dbReference type="EMBL" id="JH972612">
    <property type="protein sequence ID" value="EKM73498.1"/>
    <property type="molecule type" value="Genomic_DNA"/>
</dbReference>
<evidence type="ECO:0000256" key="1">
    <source>
        <dbReference type="SAM" id="MobiDB-lite"/>
    </source>
</evidence>
<dbReference type="InParanoid" id="K5WRX3"/>
<dbReference type="GeneID" id="18828325"/>
<proteinExistence type="predicted"/>
<sequence>MSKHHYSISLSGTISWHIQHDRPSLPRPLFNMAYQSNSRSRDQPSRYVRTADSS</sequence>
<evidence type="ECO:0000313" key="2">
    <source>
        <dbReference type="EMBL" id="EKM73498.1"/>
    </source>
</evidence>
<organism evidence="2 3">
    <name type="scientific">Agaricus bisporus var. burnettii (strain JB137-S8 / ATCC MYA-4627 / FGSC 10392)</name>
    <name type="common">White button mushroom</name>
    <dbReference type="NCBI Taxonomy" id="597362"/>
    <lineage>
        <taxon>Eukaryota</taxon>
        <taxon>Fungi</taxon>
        <taxon>Dikarya</taxon>
        <taxon>Basidiomycota</taxon>
        <taxon>Agaricomycotina</taxon>
        <taxon>Agaricomycetes</taxon>
        <taxon>Agaricomycetidae</taxon>
        <taxon>Agaricales</taxon>
        <taxon>Agaricineae</taxon>
        <taxon>Agaricaceae</taxon>
        <taxon>Agaricus</taxon>
    </lineage>
</organism>
<dbReference type="HOGENOM" id="CLU_3049766_0_0_1"/>
<name>K5WRX3_AGABU</name>
<accession>K5WRX3</accession>
<evidence type="ECO:0000313" key="3">
    <source>
        <dbReference type="Proteomes" id="UP000008493"/>
    </source>
</evidence>
<feature type="region of interest" description="Disordered" evidence="1">
    <location>
        <begin position="27"/>
        <end position="54"/>
    </location>
</feature>
<keyword evidence="3" id="KW-1185">Reference proteome</keyword>
<dbReference type="RefSeq" id="XP_007335863.1">
    <property type="nucleotide sequence ID" value="XM_007335801.1"/>
</dbReference>